<dbReference type="InterPro" id="IPR011990">
    <property type="entry name" value="TPR-like_helical_dom_sf"/>
</dbReference>
<dbReference type="Proteomes" id="UP000241167">
    <property type="component" value="Unassembled WGS sequence"/>
</dbReference>
<evidence type="ECO:0000259" key="5">
    <source>
        <dbReference type="Pfam" id="PF05118"/>
    </source>
</evidence>
<keyword evidence="3" id="KW-0560">Oxidoreductase</keyword>
<dbReference type="Pfam" id="PF05118">
    <property type="entry name" value="Asp_Arg_Hydrox"/>
    <property type="match status" value="1"/>
</dbReference>
<dbReference type="InterPro" id="IPR027443">
    <property type="entry name" value="IPNS-like_sf"/>
</dbReference>
<comment type="caution">
    <text evidence="6">The sequence shown here is derived from an EMBL/GenBank/DDBJ whole genome shotgun (WGS) entry which is preliminary data.</text>
</comment>
<dbReference type="EMBL" id="PXYI01000001">
    <property type="protein sequence ID" value="PSJ43536.1"/>
    <property type="molecule type" value="Genomic_DNA"/>
</dbReference>
<dbReference type="InterPro" id="IPR007803">
    <property type="entry name" value="Asp/Arg/Pro-Hydrxlase"/>
</dbReference>
<dbReference type="AlphaFoldDB" id="A0A2P7R015"/>
<feature type="domain" description="Aspartyl/asparaginy/proline hydroxylase" evidence="5">
    <location>
        <begin position="213"/>
        <end position="377"/>
    </location>
</feature>
<dbReference type="SUPFAM" id="SSF48452">
    <property type="entry name" value="TPR-like"/>
    <property type="match status" value="1"/>
</dbReference>
<gene>
    <name evidence="6" type="ORF">C7I55_04070</name>
</gene>
<dbReference type="InterPro" id="IPR051821">
    <property type="entry name" value="Asp/Asn_beta-hydroxylase"/>
</dbReference>
<accession>A0A2P7R015</accession>
<evidence type="ECO:0000313" key="6">
    <source>
        <dbReference type="EMBL" id="PSJ43536.1"/>
    </source>
</evidence>
<dbReference type="GO" id="GO:0051213">
    <property type="term" value="F:dioxygenase activity"/>
    <property type="evidence" value="ECO:0007669"/>
    <property type="project" value="UniProtKB-KW"/>
</dbReference>
<dbReference type="Gene3D" id="2.60.120.330">
    <property type="entry name" value="B-lactam Antibiotic, Isopenicillin N Synthase, Chain"/>
    <property type="match status" value="1"/>
</dbReference>
<comment type="similarity">
    <text evidence="1">Belongs to the aspartyl/asparaginyl beta-hydroxylase family.</text>
</comment>
<dbReference type="PANTHER" id="PTHR46332">
    <property type="entry name" value="ASPARTATE BETA-HYDROXYLASE DOMAIN-CONTAINING PROTEIN 2"/>
    <property type="match status" value="1"/>
</dbReference>
<proteinExistence type="inferred from homology"/>
<dbReference type="PANTHER" id="PTHR46332:SF5">
    <property type="entry name" value="ASPARTATE BETA-HYDROXYLASE DOMAIN CONTAINING 2"/>
    <property type="match status" value="1"/>
</dbReference>
<dbReference type="GO" id="GO:0016020">
    <property type="term" value="C:membrane"/>
    <property type="evidence" value="ECO:0007669"/>
    <property type="project" value="TreeGrafter"/>
</dbReference>
<protein>
    <recommendedName>
        <fullName evidence="5">Aspartyl/asparaginy/proline hydroxylase domain-containing protein</fullName>
    </recommendedName>
</protein>
<dbReference type="SUPFAM" id="SSF51197">
    <property type="entry name" value="Clavaminate synthase-like"/>
    <property type="match status" value="1"/>
</dbReference>
<reference evidence="6 7" key="1">
    <citation type="submission" date="2018-03" db="EMBL/GenBank/DDBJ databases">
        <title>The draft genome of Sphingosinicella sp. GL-C-18.</title>
        <authorList>
            <person name="Liu L."/>
            <person name="Li L."/>
            <person name="Liang L."/>
            <person name="Zhang X."/>
            <person name="Wang T."/>
        </authorList>
    </citation>
    <scope>NUCLEOTIDE SEQUENCE [LARGE SCALE GENOMIC DNA]</scope>
    <source>
        <strain evidence="6 7">GL-C-18</strain>
    </source>
</reference>
<evidence type="ECO:0000256" key="1">
    <source>
        <dbReference type="ARBA" id="ARBA00007730"/>
    </source>
</evidence>
<organism evidence="6 7">
    <name type="scientific">Allosphingosinicella deserti</name>
    <dbReference type="NCBI Taxonomy" id="2116704"/>
    <lineage>
        <taxon>Bacteria</taxon>
        <taxon>Pseudomonadati</taxon>
        <taxon>Pseudomonadota</taxon>
        <taxon>Alphaproteobacteria</taxon>
        <taxon>Sphingomonadales</taxon>
        <taxon>Sphingomonadaceae</taxon>
        <taxon>Allosphingosinicella</taxon>
    </lineage>
</organism>
<keyword evidence="7" id="KW-1185">Reference proteome</keyword>
<feature type="region of interest" description="Disordered" evidence="4">
    <location>
        <begin position="233"/>
        <end position="252"/>
    </location>
</feature>
<keyword evidence="2" id="KW-0223">Dioxygenase</keyword>
<name>A0A2P7R015_9SPHN</name>
<evidence type="ECO:0000313" key="7">
    <source>
        <dbReference type="Proteomes" id="UP000241167"/>
    </source>
</evidence>
<evidence type="ECO:0000256" key="2">
    <source>
        <dbReference type="ARBA" id="ARBA00022964"/>
    </source>
</evidence>
<evidence type="ECO:0000256" key="4">
    <source>
        <dbReference type="SAM" id="MobiDB-lite"/>
    </source>
</evidence>
<evidence type="ECO:0000256" key="3">
    <source>
        <dbReference type="ARBA" id="ARBA00023002"/>
    </source>
</evidence>
<sequence>MNRQPFLLPRRPMQQLSNQEAEKLVREGVQALQSGRGSLARSLFNRIAETGRANAQIWLLLAIACRTEGDMAATEAAVDRLLALEPRMVRGHILKGDCRSHAGDEGAALGYYESARLLADGQALPPDLVAELRRIESAIEELKERIEARREAALVEAGLTPDTRSPRFQQALDILSGRKRIFVQEPTAFYFPGLPQIQFYDPASFAWAAPLEASTAAIRGELARLLESTGTKDFRPYIQSDPNRPRRDDNPLLDSTDWSALFLIENGKIAKETIARCPRTWEAVQAAPLPHMTNSPSVMFSLLRPGSRIVPHTGMFNTRLVCHLPLIVPPGCGFRVGNEVREWEVGKLFIFDDTIEHEAWNDSGDDRVVLIFDIWRPELSHRERDEVTALFASSPLGSR</sequence>
<dbReference type="Gene3D" id="1.25.40.10">
    <property type="entry name" value="Tetratricopeptide repeat domain"/>
    <property type="match status" value="1"/>
</dbReference>